<name>S2RA39_LACPA</name>
<dbReference type="EMBL" id="ANKC01000862">
    <property type="protein sequence ID" value="EPC74110.1"/>
    <property type="molecule type" value="Genomic_DNA"/>
</dbReference>
<comment type="caution">
    <text evidence="1">The sequence shown here is derived from an EMBL/GenBank/DDBJ whole genome shotgun (WGS) entry which is preliminary data.</text>
</comment>
<organism evidence="1 2">
    <name type="scientific">Lacticaseibacillus paracasei subsp. paracasei Lpp126</name>
    <dbReference type="NCBI Taxonomy" id="1256206"/>
    <lineage>
        <taxon>Bacteria</taxon>
        <taxon>Bacillati</taxon>
        <taxon>Bacillota</taxon>
        <taxon>Bacilli</taxon>
        <taxon>Lactobacillales</taxon>
        <taxon>Lactobacillaceae</taxon>
        <taxon>Lacticaseibacillus</taxon>
    </lineage>
</organism>
<dbReference type="Proteomes" id="UP000014243">
    <property type="component" value="Unassembled WGS sequence"/>
</dbReference>
<proteinExistence type="predicted"/>
<reference evidence="1 2" key="1">
    <citation type="journal article" date="2013" name="PLoS ONE">
        <title>Lactobacillus paracasei comparative genomics: towards species pan-genome definition and exploitation of diversity.</title>
        <authorList>
            <person name="Smokvina T."/>
            <person name="Wels M."/>
            <person name="Polka J."/>
            <person name="Chervaux C."/>
            <person name="Brisse S."/>
            <person name="Boekhorst J."/>
            <person name="van Hylckama Vlieg J.E."/>
            <person name="Siezen R.J."/>
        </authorList>
    </citation>
    <scope>NUCLEOTIDE SEQUENCE [LARGE SCALE GENOMIC DNA]</scope>
    <source>
        <strain evidence="1 2">Lpp126</strain>
    </source>
</reference>
<dbReference type="AlphaFoldDB" id="S2RA39"/>
<sequence length="31" mass="3325">SLITVVVIGVFEPNDEAAGSFFLSEVGWNRA</sequence>
<accession>S2RA39</accession>
<evidence type="ECO:0000313" key="1">
    <source>
        <dbReference type="EMBL" id="EPC74110.1"/>
    </source>
</evidence>
<gene>
    <name evidence="1" type="ORF">Lpp126_12085</name>
</gene>
<evidence type="ECO:0000313" key="2">
    <source>
        <dbReference type="Proteomes" id="UP000014243"/>
    </source>
</evidence>
<protein>
    <submittedName>
        <fullName evidence="1">Uncharacterized protein</fullName>
    </submittedName>
</protein>
<feature type="non-terminal residue" evidence="1">
    <location>
        <position position="1"/>
    </location>
</feature>